<dbReference type="InterPro" id="IPR007730">
    <property type="entry name" value="SPOR-like_dom"/>
</dbReference>
<dbReference type="SUPFAM" id="SSF110997">
    <property type="entry name" value="Sporulation related repeat"/>
    <property type="match status" value="1"/>
</dbReference>
<keyword evidence="2" id="KW-1133">Transmembrane helix</keyword>
<proteinExistence type="predicted"/>
<feature type="compositionally biased region" description="Polar residues" evidence="1">
    <location>
        <begin position="148"/>
        <end position="160"/>
    </location>
</feature>
<dbReference type="EMBL" id="BANC01000011">
    <property type="protein sequence ID" value="GAN78908.1"/>
    <property type="molecule type" value="Genomic_DNA"/>
</dbReference>
<dbReference type="PROSITE" id="PS51724">
    <property type="entry name" value="SPOR"/>
    <property type="match status" value="1"/>
</dbReference>
<evidence type="ECO:0000313" key="5">
    <source>
        <dbReference type="Proteomes" id="UP000032668"/>
    </source>
</evidence>
<reference evidence="4 5" key="1">
    <citation type="submission" date="2012-11" db="EMBL/GenBank/DDBJ databases">
        <title>Whole genome sequence of Acidocella aminolytica 101 = DSM 11237.</title>
        <authorList>
            <person name="Azuma Y."/>
            <person name="Higashiura N."/>
            <person name="Hirakawa H."/>
            <person name="Matsushita K."/>
        </authorList>
    </citation>
    <scope>NUCLEOTIDE SEQUENCE [LARGE SCALE GENOMIC DNA]</scope>
    <source>
        <strain evidence="5">101 / DSM 11237</strain>
    </source>
</reference>
<feature type="compositionally biased region" description="Low complexity" evidence="1">
    <location>
        <begin position="118"/>
        <end position="133"/>
    </location>
</feature>
<gene>
    <name evidence="4" type="ORF">Aam_011_029</name>
</gene>
<keyword evidence="5" id="KW-1185">Reference proteome</keyword>
<evidence type="ECO:0000313" key="4">
    <source>
        <dbReference type="EMBL" id="GAN78908.1"/>
    </source>
</evidence>
<name>A0A0D6PCH8_9PROT</name>
<feature type="domain" description="SPOR" evidence="3">
    <location>
        <begin position="162"/>
        <end position="246"/>
    </location>
</feature>
<evidence type="ECO:0000259" key="3">
    <source>
        <dbReference type="PROSITE" id="PS51724"/>
    </source>
</evidence>
<accession>A0A0D6PCH8</accession>
<evidence type="ECO:0000256" key="2">
    <source>
        <dbReference type="SAM" id="Phobius"/>
    </source>
</evidence>
<keyword evidence="2" id="KW-0472">Membrane</keyword>
<dbReference type="STRING" id="1120923.SAMN02746095_01775"/>
<dbReference type="Gene3D" id="3.30.70.1070">
    <property type="entry name" value="Sporulation related repeat"/>
    <property type="match status" value="1"/>
</dbReference>
<organism evidence="4 5">
    <name type="scientific">Acidocella aminolytica 101 = DSM 11237</name>
    <dbReference type="NCBI Taxonomy" id="1120923"/>
    <lineage>
        <taxon>Bacteria</taxon>
        <taxon>Pseudomonadati</taxon>
        <taxon>Pseudomonadota</taxon>
        <taxon>Alphaproteobacteria</taxon>
        <taxon>Acetobacterales</taxon>
        <taxon>Acidocellaceae</taxon>
        <taxon>Acidocella</taxon>
    </lineage>
</organism>
<dbReference type="AlphaFoldDB" id="A0A0D6PCH8"/>
<dbReference type="OrthoDB" id="7338235at2"/>
<feature type="region of interest" description="Disordered" evidence="1">
    <location>
        <begin position="117"/>
        <end position="163"/>
    </location>
</feature>
<keyword evidence="2" id="KW-0812">Transmembrane</keyword>
<comment type="caution">
    <text evidence="4">The sequence shown here is derived from an EMBL/GenBank/DDBJ whole genome shotgun (WGS) entry which is preliminary data.</text>
</comment>
<dbReference type="Proteomes" id="UP000032668">
    <property type="component" value="Unassembled WGS sequence"/>
</dbReference>
<feature type="transmembrane region" description="Helical" evidence="2">
    <location>
        <begin position="27"/>
        <end position="45"/>
    </location>
</feature>
<dbReference type="InterPro" id="IPR036680">
    <property type="entry name" value="SPOR-like_sf"/>
</dbReference>
<evidence type="ECO:0000256" key="1">
    <source>
        <dbReference type="SAM" id="MobiDB-lite"/>
    </source>
</evidence>
<sequence length="246" mass="25565">MQEEDDDFLYRPHRAKGQRVDPAIKRMAIAAGGVSVLVIIIAWTWSGIHPYSFGPPPVISPPDTPLRVVPADPGGLVVPGANIPIMSGEMNNGTPHLAPAGQAPDIAALDQAAGLTKSAASAPAEQMAAVQAPSPSPTDKPKNVVPAASQTPRPGSTATSAAEAEGLSSVQLAATSTEDGVLGVWVKLQQKFPDLMKGRQPEIIPAIVNGRSFWRLRLGGFASAEAAKDFCYQLNSKGADCTVAAF</sequence>
<dbReference type="GO" id="GO:0042834">
    <property type="term" value="F:peptidoglycan binding"/>
    <property type="evidence" value="ECO:0007669"/>
    <property type="project" value="InterPro"/>
</dbReference>
<dbReference type="RefSeq" id="WP_048877398.1">
    <property type="nucleotide sequence ID" value="NZ_BANC01000011.1"/>
</dbReference>
<dbReference type="Pfam" id="PF05036">
    <property type="entry name" value="SPOR"/>
    <property type="match status" value="1"/>
</dbReference>
<protein>
    <recommendedName>
        <fullName evidence="3">SPOR domain-containing protein</fullName>
    </recommendedName>
</protein>